<protein>
    <submittedName>
        <fullName evidence="1">Uncharacterized protein</fullName>
    </submittedName>
</protein>
<reference evidence="1 2" key="1">
    <citation type="submission" date="2017-06" db="EMBL/GenBank/DDBJ databases">
        <title>Complete genome sequence of Paenibacillus odorifer CBA7130.</title>
        <authorList>
            <person name="Nam Y.-D."/>
            <person name="Kang J."/>
            <person name="Chung W.-H."/>
        </authorList>
    </citation>
    <scope>NUCLEOTIDE SEQUENCE [LARGE SCALE GENOMIC DNA]</scope>
    <source>
        <strain evidence="1 2">CBA7130</strain>
    </source>
</reference>
<proteinExistence type="predicted"/>
<dbReference type="AlphaFoldDB" id="A0AAD0KL25"/>
<gene>
    <name evidence="1" type="ORF">CD191_22410</name>
</gene>
<dbReference type="EMBL" id="CP021965">
    <property type="protein sequence ID" value="AWV35165.1"/>
    <property type="molecule type" value="Genomic_DNA"/>
</dbReference>
<dbReference type="RefSeq" id="WP_111505167.1">
    <property type="nucleotide sequence ID" value="NZ_CP021965.1"/>
</dbReference>
<evidence type="ECO:0000313" key="1">
    <source>
        <dbReference type="EMBL" id="AWV35165.1"/>
    </source>
</evidence>
<evidence type="ECO:0000313" key="2">
    <source>
        <dbReference type="Proteomes" id="UP000249163"/>
    </source>
</evidence>
<organism evidence="1 2">
    <name type="scientific">Paenibacillus odorifer</name>
    <dbReference type="NCBI Taxonomy" id="189426"/>
    <lineage>
        <taxon>Bacteria</taxon>
        <taxon>Bacillati</taxon>
        <taxon>Bacillota</taxon>
        <taxon>Bacilli</taxon>
        <taxon>Bacillales</taxon>
        <taxon>Paenibacillaceae</taxon>
        <taxon>Paenibacillus</taxon>
    </lineage>
</organism>
<name>A0AAD0KL25_9BACL</name>
<accession>A0AAD0KL25</accession>
<dbReference type="Proteomes" id="UP000249163">
    <property type="component" value="Chromosome"/>
</dbReference>
<sequence length="233" mass="26907">MRISCDNNEALKQIAEVISTQYLSIFLIKDEVFLKSKRFEECKEAVEVLAITEELLKTVLGVMVINSSLTVINNIKIDGVIDKTNAHHYFFGSDYYDLNCSIVVPNQITTRRNPFNDPNRWFNLIERDDSVKQVTEYSRLGLGDAFVMYGVFELIREDVKKDFTKINVKYSRGQMSSFTGSLNDPRVLGEDSRHAVPEGKKEMTKTMSKSECHDFITELLHEWIHYKLNIYGL</sequence>